<proteinExistence type="inferred from homology"/>
<evidence type="ECO:0000313" key="11">
    <source>
        <dbReference type="Proteomes" id="UP000078397"/>
    </source>
</evidence>
<feature type="transmembrane region" description="Helical" evidence="9">
    <location>
        <begin position="404"/>
        <end position="422"/>
    </location>
</feature>
<keyword evidence="7 9" id="KW-1133">Transmembrane helix</keyword>
<dbReference type="OrthoDB" id="9986677at2759"/>
<dbReference type="AlphaFoldDB" id="A0A179G7V8"/>
<feature type="transmembrane region" description="Helical" evidence="9">
    <location>
        <begin position="477"/>
        <end position="499"/>
    </location>
</feature>
<evidence type="ECO:0000256" key="1">
    <source>
        <dbReference type="ARBA" id="ARBA00004141"/>
    </source>
</evidence>
<feature type="transmembrane region" description="Helical" evidence="9">
    <location>
        <begin position="813"/>
        <end position="834"/>
    </location>
</feature>
<evidence type="ECO:0000256" key="6">
    <source>
        <dbReference type="ARBA" id="ARBA00022927"/>
    </source>
</evidence>
<evidence type="ECO:0000256" key="4">
    <source>
        <dbReference type="ARBA" id="ARBA00022692"/>
    </source>
</evidence>
<evidence type="ECO:0000256" key="5">
    <source>
        <dbReference type="ARBA" id="ARBA00022856"/>
    </source>
</evidence>
<dbReference type="NCBIfam" id="TIGR00727">
    <property type="entry name" value="ISP4_OPT"/>
    <property type="match status" value="1"/>
</dbReference>
<keyword evidence="4 9" id="KW-0812">Transmembrane</keyword>
<reference evidence="10 11" key="1">
    <citation type="journal article" date="2016" name="PLoS Pathog.">
        <title>Biosynthesis of antibiotic leucinostatins in bio-control fungus Purpureocillium lilacinum and their inhibition on phytophthora revealed by genome mining.</title>
        <authorList>
            <person name="Wang G."/>
            <person name="Liu Z."/>
            <person name="Lin R."/>
            <person name="Li E."/>
            <person name="Mao Z."/>
            <person name="Ling J."/>
            <person name="Yang Y."/>
            <person name="Yin W.B."/>
            <person name="Xie B."/>
        </authorList>
    </citation>
    <scope>NUCLEOTIDE SEQUENCE [LARGE SCALE GENOMIC DNA]</scope>
    <source>
        <strain evidence="10">170</strain>
    </source>
</reference>
<feature type="transmembrane region" description="Helical" evidence="9">
    <location>
        <begin position="557"/>
        <end position="578"/>
    </location>
</feature>
<evidence type="ECO:0000256" key="8">
    <source>
        <dbReference type="ARBA" id="ARBA00023136"/>
    </source>
</evidence>
<feature type="transmembrane region" description="Helical" evidence="9">
    <location>
        <begin position="326"/>
        <end position="345"/>
    </location>
</feature>
<dbReference type="EMBL" id="LSBJ02000001">
    <property type="protein sequence ID" value="OAQ73590.1"/>
    <property type="molecule type" value="Genomic_DNA"/>
</dbReference>
<evidence type="ECO:0000256" key="9">
    <source>
        <dbReference type="SAM" id="Phobius"/>
    </source>
</evidence>
<dbReference type="GO" id="GO:0035673">
    <property type="term" value="F:oligopeptide transmembrane transporter activity"/>
    <property type="evidence" value="ECO:0007669"/>
    <property type="project" value="InterPro"/>
</dbReference>
<keyword evidence="8 9" id="KW-0472">Membrane</keyword>
<keyword evidence="3" id="KW-0813">Transport</keyword>
<keyword evidence="6" id="KW-0653">Protein transport</keyword>
<comment type="similarity">
    <text evidence="2">Belongs to the oligopeptide OPT transporter family.</text>
</comment>
<name>A0A179G7V8_METCM</name>
<dbReference type="InterPro" id="IPR004813">
    <property type="entry name" value="OPT"/>
</dbReference>
<evidence type="ECO:0000313" key="10">
    <source>
        <dbReference type="EMBL" id="OAQ73590.1"/>
    </source>
</evidence>
<feature type="transmembrane region" description="Helical" evidence="9">
    <location>
        <begin position="145"/>
        <end position="165"/>
    </location>
</feature>
<feature type="transmembrane region" description="Helical" evidence="9">
    <location>
        <begin position="585"/>
        <end position="609"/>
    </location>
</feature>
<organism evidence="10 11">
    <name type="scientific">Pochonia chlamydosporia 170</name>
    <dbReference type="NCBI Taxonomy" id="1380566"/>
    <lineage>
        <taxon>Eukaryota</taxon>
        <taxon>Fungi</taxon>
        <taxon>Dikarya</taxon>
        <taxon>Ascomycota</taxon>
        <taxon>Pezizomycotina</taxon>
        <taxon>Sordariomycetes</taxon>
        <taxon>Hypocreomycetidae</taxon>
        <taxon>Hypocreales</taxon>
        <taxon>Clavicipitaceae</taxon>
        <taxon>Pochonia</taxon>
    </lineage>
</organism>
<accession>A0A179G7V8</accession>
<dbReference type="InterPro" id="IPR004648">
    <property type="entry name" value="Oligpept_transpt"/>
</dbReference>
<dbReference type="Proteomes" id="UP000078397">
    <property type="component" value="Unassembled WGS sequence"/>
</dbReference>
<sequence length="881" mass="99920">MEKSEPKEKPSQVLEKAEAFDAVHPTISEDEIGGLRTIEGHLNATEDDILEAKEVAASMSLESVRKLMKNVLAMHDGDPNFPHVTLQKIKEFMENEDVMVNPEKHESLVQEMKLEAALITNNSPYAEVRAVTDNHDDPTIPVSTIRAWTIGIVFSCFLAFVNQLFSIRQPPIRFDTNMAQLLAYPVGKAWEKWMPKKDIRIPFTSHVVNLNPGRFNRKEHMLIAIMANISRSLPYTQYIIWTQVLPQYFNQAYARNYAYIFLNGFATNFIGYGLAGLTRKFIVYPSYCVWPRSLVTIALNTALHNEENHAVLGPFGKMWSMSRYRFFMISFGAMFVYFWFPNYIFQVLSYFSWMTWIAPNNLHLNILTGMQNGLGLFNPLPTFDWNVINFRDVDPLMVPSFSTFNFAAGMFISGLFVLGLWYSNGWNTGYLPINSNRIFDHFGDLYNVSNALDSRGMFDLEKYSKYSAPYMSAANSLVYGFFFAVYASVVTHVVLYHRYELKMGFKNLVKGMRWKRKKTEDEGEGEQQQQQTEQTGEGEYMDVHNRLMAAYPEVSEWWYFGVLVISIVFGVLGIALWPTYTSPAVVLYGIWLCLMFVVPIGIVAAMTGIEVTLNVLAEFIGGMIVEGNALAMNFFKSYGYVTCAHAISFANDLKLAHYVKIPPRVTFAGQLVATLISTLICTGMIKFQMGIAGVCTTNAPMRFKCPSENTFFTAAVLWGTIGPIKVFGKDGQYKWLLLGFPLGIAAVLVFFGLKKMFPNSQGLRQVHVVAAIAGGLAWAPYSFSYAWPSVPIAWLSWIYIRGRYLDFWSKYNFVLSAAWAAGIAISAIIMLFSVQWAGIEIDWWGNTQPNVGCEGMPCKLYTLRKGERFYPWWDPSKVPAP</sequence>
<dbReference type="NCBIfam" id="TIGR00728">
    <property type="entry name" value="OPT_sfam"/>
    <property type="match status" value="1"/>
</dbReference>
<keyword evidence="5" id="KW-0571">Peptide transport</keyword>
<evidence type="ECO:0000256" key="2">
    <source>
        <dbReference type="ARBA" id="ARBA00008807"/>
    </source>
</evidence>
<dbReference type="Pfam" id="PF03169">
    <property type="entry name" value="OPT"/>
    <property type="match status" value="1"/>
</dbReference>
<protein>
    <submittedName>
        <fullName evidence="10">OPT oligopeptide transporter family</fullName>
    </submittedName>
</protein>
<dbReference type="RefSeq" id="XP_018149673.1">
    <property type="nucleotide sequence ID" value="XM_018290812.1"/>
</dbReference>
<dbReference type="GO" id="GO:0016020">
    <property type="term" value="C:membrane"/>
    <property type="evidence" value="ECO:0007669"/>
    <property type="project" value="UniProtKB-SubCell"/>
</dbReference>
<feature type="transmembrane region" description="Helical" evidence="9">
    <location>
        <begin position="667"/>
        <end position="689"/>
    </location>
</feature>
<dbReference type="PANTHER" id="PTHR22601">
    <property type="entry name" value="ISP4 LIKE PROTEIN"/>
    <property type="match status" value="1"/>
</dbReference>
<comment type="subcellular location">
    <subcellularLocation>
        <location evidence="1">Membrane</location>
        <topology evidence="1">Multi-pass membrane protein</topology>
    </subcellularLocation>
</comment>
<feature type="transmembrane region" description="Helical" evidence="9">
    <location>
        <begin position="733"/>
        <end position="753"/>
    </location>
</feature>
<feature type="transmembrane region" description="Helical" evidence="9">
    <location>
        <begin position="765"/>
        <end position="787"/>
    </location>
</feature>
<gene>
    <name evidence="10" type="ORF">VFPPC_13035</name>
</gene>
<keyword evidence="11" id="KW-1185">Reference proteome</keyword>
<comment type="caution">
    <text evidence="10">The sequence shown here is derived from an EMBL/GenBank/DDBJ whole genome shotgun (WGS) entry which is preliminary data.</text>
</comment>
<dbReference type="KEGG" id="pchm:VFPPC_13035"/>
<evidence type="ECO:0000256" key="3">
    <source>
        <dbReference type="ARBA" id="ARBA00022448"/>
    </source>
</evidence>
<dbReference type="GeneID" id="28854806"/>
<dbReference type="GO" id="GO:0015031">
    <property type="term" value="P:protein transport"/>
    <property type="evidence" value="ECO:0007669"/>
    <property type="project" value="UniProtKB-KW"/>
</dbReference>
<evidence type="ECO:0000256" key="7">
    <source>
        <dbReference type="ARBA" id="ARBA00022989"/>
    </source>
</evidence>